<proteinExistence type="predicted"/>
<dbReference type="AlphaFoldDB" id="A0A8J5XG51"/>
<reference evidence="2" key="1">
    <citation type="submission" date="2021-05" db="EMBL/GenBank/DDBJ databases">
        <title>The genome of the haptophyte Pavlova lutheri (Diacronema luteri, Pavlovales) - a model for lipid biosynthesis in eukaryotic algae.</title>
        <authorList>
            <person name="Hulatt C.J."/>
            <person name="Posewitz M.C."/>
        </authorList>
    </citation>
    <scope>NUCLEOTIDE SEQUENCE</scope>
    <source>
        <strain evidence="2">NIVA-4/92</strain>
    </source>
</reference>
<protein>
    <submittedName>
        <fullName evidence="2">Uncharacterized protein</fullName>
    </submittedName>
</protein>
<comment type="caution">
    <text evidence="2">The sequence shown here is derived from an EMBL/GenBank/DDBJ whole genome shotgun (WGS) entry which is preliminary data.</text>
</comment>
<dbReference type="Proteomes" id="UP000751190">
    <property type="component" value="Unassembled WGS sequence"/>
</dbReference>
<feature type="region of interest" description="Disordered" evidence="1">
    <location>
        <begin position="111"/>
        <end position="131"/>
    </location>
</feature>
<evidence type="ECO:0000256" key="1">
    <source>
        <dbReference type="SAM" id="MobiDB-lite"/>
    </source>
</evidence>
<evidence type="ECO:0000313" key="2">
    <source>
        <dbReference type="EMBL" id="KAG8460292.1"/>
    </source>
</evidence>
<feature type="compositionally biased region" description="Acidic residues" evidence="1">
    <location>
        <begin position="112"/>
        <end position="131"/>
    </location>
</feature>
<accession>A0A8J5XG51</accession>
<evidence type="ECO:0000313" key="3">
    <source>
        <dbReference type="Proteomes" id="UP000751190"/>
    </source>
</evidence>
<keyword evidence="3" id="KW-1185">Reference proteome</keyword>
<name>A0A8J5XG51_DIALT</name>
<sequence length="215" mass="24123">MFTVLTMSAGLMNSIYSIRQLEVNLVSVNKFVERDPKACSAFLADICRGERIVSSRELQLYCTKIKAAHAAVDYEFPGKDRAQERDAAHRKLVDEGAVLDFVKLGQAADAAENNEGEKDDGDAAENNEGENDDMFSLESVNETLAKFTLWPRYKHSLVLTRWATGVNFFVHEQDREFARVMGRIRVMCSVMTLLVEIYGFYALSTGTARCTTKEA</sequence>
<dbReference type="EMBL" id="JAGTXO010000033">
    <property type="protein sequence ID" value="KAG8460292.1"/>
    <property type="molecule type" value="Genomic_DNA"/>
</dbReference>
<gene>
    <name evidence="2" type="ORF">KFE25_011783</name>
</gene>
<organism evidence="2 3">
    <name type="scientific">Diacronema lutheri</name>
    <name type="common">Unicellular marine alga</name>
    <name type="synonym">Monochrysis lutheri</name>
    <dbReference type="NCBI Taxonomy" id="2081491"/>
    <lineage>
        <taxon>Eukaryota</taxon>
        <taxon>Haptista</taxon>
        <taxon>Haptophyta</taxon>
        <taxon>Pavlovophyceae</taxon>
        <taxon>Pavlovales</taxon>
        <taxon>Pavlovaceae</taxon>
        <taxon>Diacronema</taxon>
    </lineage>
</organism>